<reference evidence="2" key="1">
    <citation type="submission" date="2022-11" db="UniProtKB">
        <authorList>
            <consortium name="WormBaseParasite"/>
        </authorList>
    </citation>
    <scope>IDENTIFICATION</scope>
</reference>
<dbReference type="Proteomes" id="UP000887577">
    <property type="component" value="Unplaced"/>
</dbReference>
<evidence type="ECO:0000313" key="1">
    <source>
        <dbReference type="Proteomes" id="UP000887577"/>
    </source>
</evidence>
<dbReference type="AlphaFoldDB" id="A0A914ZA60"/>
<evidence type="ECO:0000313" key="2">
    <source>
        <dbReference type="WBParaSite" id="PSU_v2.g8810.t1"/>
    </source>
</evidence>
<name>A0A914ZA60_9BILA</name>
<dbReference type="WBParaSite" id="PSU_v2.g8810.t1">
    <property type="protein sequence ID" value="PSU_v2.g8810.t1"/>
    <property type="gene ID" value="PSU_v2.g8810"/>
</dbReference>
<proteinExistence type="predicted"/>
<accession>A0A914ZA60</accession>
<sequence length="202" mass="23251">MVFCHFQVQSDGCYYQIDLTNGSTSRVPSKWIPFIESEELNATKKDYKNETGCGIVYISPEMKRPCYEKSKGKMKEYSLGSDVVICKCNKPSCDAPHFVDATKLALYRNALVCNQGSSEIVLSSPFFYCSVRLTITPQNGKKVKVFNYSFVDQNLPYELDFYKCWDYQTLSNNLADPEADEKEFTTCFHSHEDEMCVHFNKF</sequence>
<organism evidence="1 2">
    <name type="scientific">Panagrolaimus superbus</name>
    <dbReference type="NCBI Taxonomy" id="310955"/>
    <lineage>
        <taxon>Eukaryota</taxon>
        <taxon>Metazoa</taxon>
        <taxon>Ecdysozoa</taxon>
        <taxon>Nematoda</taxon>
        <taxon>Chromadorea</taxon>
        <taxon>Rhabditida</taxon>
        <taxon>Tylenchina</taxon>
        <taxon>Panagrolaimomorpha</taxon>
        <taxon>Panagrolaimoidea</taxon>
        <taxon>Panagrolaimidae</taxon>
        <taxon>Panagrolaimus</taxon>
    </lineage>
</organism>
<keyword evidence="1" id="KW-1185">Reference proteome</keyword>
<protein>
    <submittedName>
        <fullName evidence="2">Uncharacterized protein</fullName>
    </submittedName>
</protein>